<gene>
    <name evidence="1" type="ORF">EUGRSUZ_F03618</name>
</gene>
<dbReference type="EMBL" id="KK198758">
    <property type="protein sequence ID" value="KCW70383.1"/>
    <property type="molecule type" value="Genomic_DNA"/>
</dbReference>
<dbReference type="AlphaFoldDB" id="A0A059BVW6"/>
<name>A0A059BVW6_EUCGR</name>
<reference evidence="1" key="1">
    <citation type="submission" date="2013-07" db="EMBL/GenBank/DDBJ databases">
        <title>The genome of Eucalyptus grandis.</title>
        <authorList>
            <person name="Schmutz J."/>
            <person name="Hayes R."/>
            <person name="Myburg A."/>
            <person name="Tuskan G."/>
            <person name="Grattapaglia D."/>
            <person name="Rokhsar D.S."/>
        </authorList>
    </citation>
    <scope>NUCLEOTIDE SEQUENCE</scope>
    <source>
        <tissue evidence="1">Leaf extractions</tissue>
    </source>
</reference>
<organism evidence="1">
    <name type="scientific">Eucalyptus grandis</name>
    <name type="common">Flooded gum</name>
    <dbReference type="NCBI Taxonomy" id="71139"/>
    <lineage>
        <taxon>Eukaryota</taxon>
        <taxon>Viridiplantae</taxon>
        <taxon>Streptophyta</taxon>
        <taxon>Embryophyta</taxon>
        <taxon>Tracheophyta</taxon>
        <taxon>Spermatophyta</taxon>
        <taxon>Magnoliopsida</taxon>
        <taxon>eudicotyledons</taxon>
        <taxon>Gunneridae</taxon>
        <taxon>Pentapetalae</taxon>
        <taxon>rosids</taxon>
        <taxon>malvids</taxon>
        <taxon>Myrtales</taxon>
        <taxon>Myrtaceae</taxon>
        <taxon>Myrtoideae</taxon>
        <taxon>Eucalypteae</taxon>
        <taxon>Eucalyptus</taxon>
    </lineage>
</organism>
<dbReference type="InParanoid" id="A0A059BVW6"/>
<evidence type="ECO:0000313" key="1">
    <source>
        <dbReference type="EMBL" id="KCW70383.1"/>
    </source>
</evidence>
<sequence length="145" mass="16444">MGRQWRVKVALRDRTAILETAGQDSCGTIRLEIGSFMVFCYLRGGLFSIILLGHTATTVTEHHEVPQFSTRVVLQEFLLAIFKMDILSLRSHVHMPQITFKTIRCWSVNKAEKQEVITVVPLAIQVQDQKDSSLQTANTIDTQML</sequence>
<accession>A0A059BVW6</accession>
<proteinExistence type="predicted"/>
<dbReference type="Gramene" id="KCW70383">
    <property type="protein sequence ID" value="KCW70383"/>
    <property type="gene ID" value="EUGRSUZ_F03618"/>
</dbReference>
<protein>
    <submittedName>
        <fullName evidence="1">Uncharacterized protein</fullName>
    </submittedName>
</protein>